<dbReference type="InterPro" id="IPR050125">
    <property type="entry name" value="GPCR_opsins"/>
</dbReference>
<evidence type="ECO:0000256" key="13">
    <source>
        <dbReference type="ARBA" id="ARBA00023170"/>
    </source>
</evidence>
<keyword evidence="7" id="KW-0681">Retinal protein</keyword>
<dbReference type="CDD" id="cd15079">
    <property type="entry name" value="7tmA_photoreceptors_insect"/>
    <property type="match status" value="1"/>
</dbReference>
<evidence type="ECO:0000256" key="8">
    <source>
        <dbReference type="ARBA" id="ARBA00022989"/>
    </source>
</evidence>
<proteinExistence type="evidence at transcript level"/>
<comment type="similarity">
    <text evidence="2">Belongs to the G-protein coupled receptor 1 family.</text>
</comment>
<sequence>MANASHYEALQQEFNPWALPESFTLYAYAPEDVRAFLHPHWHNFPATHPAIYYLFGLVYLVLGVTSVGGNYLVLRIFTKFQELRRPSNVLVINLALSDMLLMLTLFPECVYNFLSGGPWRFGDLGCQIHAFCGALFGYNQITTLVFISYDRFNVIVRGMGGTPLTYARVSAMVAFSWLWATGWSVAPLVGWGGYALDGMLGTCSFDYVTRTWNNRSHILAATAFMWVIPVLIIAGCYWFIVQAVFKHEAELKAQAKKMNVASLRSNADQQQVSAEIRIAKVAITNVVLWLSAWTPFMVISNLGIWADPQQVTPLVSSLPVLLSKTSCSYNPLVYAISHPKYRECLKTLVPWICIVLPNDRRGGDNVSSSSSRTEASGKAETVDA</sequence>
<keyword evidence="11 17" id="KW-0472">Membrane</keyword>
<dbReference type="InterPro" id="IPR000276">
    <property type="entry name" value="GPCR_Rhodpsn"/>
</dbReference>
<evidence type="ECO:0000256" key="14">
    <source>
        <dbReference type="ARBA" id="ARBA00023224"/>
    </source>
</evidence>
<dbReference type="GO" id="GO:0007602">
    <property type="term" value="P:phototransduction"/>
    <property type="evidence" value="ECO:0007669"/>
    <property type="project" value="UniProtKB-KW"/>
</dbReference>
<dbReference type="GO" id="GO:0016020">
    <property type="term" value="C:membrane"/>
    <property type="evidence" value="ECO:0007669"/>
    <property type="project" value="UniProtKB-SubCell"/>
</dbReference>
<dbReference type="Pfam" id="PF00001">
    <property type="entry name" value="7tm_1"/>
    <property type="match status" value="1"/>
</dbReference>
<evidence type="ECO:0000256" key="17">
    <source>
        <dbReference type="SAM" id="Phobius"/>
    </source>
</evidence>
<dbReference type="GO" id="GO:0009881">
    <property type="term" value="F:photoreceptor activity"/>
    <property type="evidence" value="ECO:0007669"/>
    <property type="project" value="UniProtKB-KW"/>
</dbReference>
<reference evidence="19" key="1">
    <citation type="journal article" date="2009" name="Mol. Biol. Evol.">
        <title>Molecular characterization of visual pigments in Branchiopoda and the evolution of opsins in Arthropoda.</title>
        <authorList>
            <person name="Kashiyama K."/>
            <person name="Seki T."/>
            <person name="Numata H."/>
            <person name="Goto S.G."/>
        </authorList>
    </citation>
    <scope>NUCLEOTIDE SEQUENCE</scope>
</reference>
<dbReference type="Gene3D" id="1.20.1070.10">
    <property type="entry name" value="Rhodopsin 7-helix transmembrane proteins"/>
    <property type="match status" value="1"/>
</dbReference>
<dbReference type="SUPFAM" id="SSF81321">
    <property type="entry name" value="Family A G protein-coupled receptor-like"/>
    <property type="match status" value="1"/>
</dbReference>
<dbReference type="InterPro" id="IPR017452">
    <property type="entry name" value="GPCR_Rhodpsn_7TM"/>
</dbReference>
<keyword evidence="10" id="KW-0297">G-protein coupled receptor</keyword>
<dbReference type="EMBL" id="AB293431">
    <property type="protein sequence ID" value="BAG80979.1"/>
    <property type="molecule type" value="mRNA"/>
</dbReference>
<feature type="compositionally biased region" description="Polar residues" evidence="16">
    <location>
        <begin position="365"/>
        <end position="374"/>
    </location>
</feature>
<evidence type="ECO:0000256" key="2">
    <source>
        <dbReference type="ARBA" id="ARBA00010663"/>
    </source>
</evidence>
<keyword evidence="3" id="KW-0600">Photoreceptor protein</keyword>
<evidence type="ECO:0000259" key="18">
    <source>
        <dbReference type="PROSITE" id="PS50262"/>
    </source>
</evidence>
<dbReference type="InterPro" id="IPR027430">
    <property type="entry name" value="Retinal_BS"/>
</dbReference>
<evidence type="ECO:0000256" key="15">
    <source>
        <dbReference type="ARBA" id="ARBA00023305"/>
    </source>
</evidence>
<feature type="transmembrane region" description="Helical" evidence="17">
    <location>
        <begin position="127"/>
        <end position="149"/>
    </location>
</feature>
<keyword evidence="13" id="KW-0675">Receptor</keyword>
<dbReference type="AlphaFoldDB" id="B6EUW3"/>
<evidence type="ECO:0000256" key="4">
    <source>
        <dbReference type="ARBA" id="ARBA00022553"/>
    </source>
</evidence>
<accession>B6EUW3</accession>
<keyword evidence="12" id="KW-1015">Disulfide bond</keyword>
<evidence type="ECO:0000256" key="1">
    <source>
        <dbReference type="ARBA" id="ARBA00004141"/>
    </source>
</evidence>
<feature type="region of interest" description="Disordered" evidence="16">
    <location>
        <begin position="362"/>
        <end position="384"/>
    </location>
</feature>
<keyword evidence="6 17" id="KW-0812">Transmembrane</keyword>
<feature type="transmembrane region" description="Helical" evidence="17">
    <location>
        <begin position="50"/>
        <end position="77"/>
    </location>
</feature>
<evidence type="ECO:0000256" key="11">
    <source>
        <dbReference type="ARBA" id="ARBA00023136"/>
    </source>
</evidence>
<dbReference type="PRINTS" id="PR00237">
    <property type="entry name" value="GPCRRHODOPSN"/>
</dbReference>
<keyword evidence="4" id="KW-0597">Phosphoprotein</keyword>
<feature type="transmembrane region" description="Helical" evidence="17">
    <location>
        <begin position="169"/>
        <end position="196"/>
    </location>
</feature>
<comment type="subcellular location">
    <subcellularLocation>
        <location evidence="1">Membrane</location>
        <topology evidence="1">Multi-pass membrane protein</topology>
    </subcellularLocation>
</comment>
<evidence type="ECO:0000313" key="19">
    <source>
        <dbReference type="EMBL" id="BAG80979.1"/>
    </source>
</evidence>
<dbReference type="GO" id="GO:0007601">
    <property type="term" value="P:visual perception"/>
    <property type="evidence" value="ECO:0007669"/>
    <property type="project" value="UniProtKB-KW"/>
</dbReference>
<evidence type="ECO:0000256" key="5">
    <source>
        <dbReference type="ARBA" id="ARBA00022606"/>
    </source>
</evidence>
<evidence type="ECO:0000256" key="3">
    <source>
        <dbReference type="ARBA" id="ARBA00022543"/>
    </source>
</evidence>
<feature type="transmembrane region" description="Helical" evidence="17">
    <location>
        <begin position="286"/>
        <end position="306"/>
    </location>
</feature>
<evidence type="ECO:0000256" key="7">
    <source>
        <dbReference type="ARBA" id="ARBA00022925"/>
    </source>
</evidence>
<gene>
    <name evidence="19" type="primary">RhD</name>
</gene>
<feature type="compositionally biased region" description="Basic and acidic residues" evidence="16">
    <location>
        <begin position="375"/>
        <end position="384"/>
    </location>
</feature>
<name>B6EUW3_9CRUS</name>
<organism evidence="19">
    <name type="scientific">Triops granarius</name>
    <dbReference type="NCBI Taxonomy" id="109777"/>
    <lineage>
        <taxon>Eukaryota</taxon>
        <taxon>Metazoa</taxon>
        <taxon>Ecdysozoa</taxon>
        <taxon>Arthropoda</taxon>
        <taxon>Crustacea</taxon>
        <taxon>Branchiopoda</taxon>
        <taxon>Notostraca</taxon>
        <taxon>Triopsidae</taxon>
        <taxon>Triops</taxon>
    </lineage>
</organism>
<keyword evidence="14" id="KW-0807">Transducer</keyword>
<feature type="transmembrane region" description="Helical" evidence="17">
    <location>
        <begin position="89"/>
        <end position="107"/>
    </location>
</feature>
<dbReference type="FunFam" id="1.20.1070.10:FF:000044">
    <property type="entry name" value="Opsin, ultraviolet-sensitive"/>
    <property type="match status" value="1"/>
</dbReference>
<feature type="domain" description="G-protein coupled receptors family 1 profile" evidence="18">
    <location>
        <begin position="69"/>
        <end position="334"/>
    </location>
</feature>
<evidence type="ECO:0000256" key="16">
    <source>
        <dbReference type="SAM" id="MobiDB-lite"/>
    </source>
</evidence>
<evidence type="ECO:0000256" key="6">
    <source>
        <dbReference type="ARBA" id="ARBA00022692"/>
    </source>
</evidence>
<keyword evidence="9" id="KW-0157">Chromophore</keyword>
<dbReference type="PANTHER" id="PTHR24240">
    <property type="entry name" value="OPSIN"/>
    <property type="match status" value="1"/>
</dbReference>
<evidence type="ECO:0000256" key="9">
    <source>
        <dbReference type="ARBA" id="ARBA00022991"/>
    </source>
</evidence>
<keyword evidence="15" id="KW-0844">Vision</keyword>
<protein>
    <submittedName>
        <fullName evidence="19">Opsin</fullName>
    </submittedName>
</protein>
<keyword evidence="8 17" id="KW-1133">Transmembrane helix</keyword>
<dbReference type="PROSITE" id="PS50262">
    <property type="entry name" value="G_PROTEIN_RECEP_F1_2"/>
    <property type="match status" value="1"/>
</dbReference>
<evidence type="ECO:0000256" key="12">
    <source>
        <dbReference type="ARBA" id="ARBA00023157"/>
    </source>
</evidence>
<evidence type="ECO:0000256" key="10">
    <source>
        <dbReference type="ARBA" id="ARBA00023040"/>
    </source>
</evidence>
<keyword evidence="5" id="KW-0716">Sensory transduction</keyword>
<dbReference type="PROSITE" id="PS00238">
    <property type="entry name" value="OPSIN"/>
    <property type="match status" value="1"/>
</dbReference>
<feature type="transmembrane region" description="Helical" evidence="17">
    <location>
        <begin position="216"/>
        <end position="240"/>
    </location>
</feature>
<dbReference type="GO" id="GO:0004930">
    <property type="term" value="F:G protein-coupled receptor activity"/>
    <property type="evidence" value="ECO:0007669"/>
    <property type="project" value="UniProtKB-KW"/>
</dbReference>